<keyword evidence="7" id="KW-0325">Glycoprotein</keyword>
<feature type="transmembrane region" description="Helical" evidence="8">
    <location>
        <begin position="235"/>
        <end position="262"/>
    </location>
</feature>
<evidence type="ECO:0000256" key="8">
    <source>
        <dbReference type="SAM" id="Phobius"/>
    </source>
</evidence>
<evidence type="ECO:0000313" key="9">
    <source>
        <dbReference type="EMBL" id="KAK0181404.1"/>
    </source>
</evidence>
<name>A0AA39L1A5_MICHY</name>
<gene>
    <name evidence="9" type="ORF">PV327_003693</name>
</gene>
<keyword evidence="4 8" id="KW-1133">Transmembrane helix</keyword>
<feature type="transmembrane region" description="Helical" evidence="8">
    <location>
        <begin position="290"/>
        <end position="309"/>
    </location>
</feature>
<keyword evidence="6" id="KW-0675">Receptor</keyword>
<dbReference type="EMBL" id="JAQQBR010000002">
    <property type="protein sequence ID" value="KAK0181404.1"/>
    <property type="molecule type" value="Genomic_DNA"/>
</dbReference>
<dbReference type="GO" id="GO:0005886">
    <property type="term" value="C:plasma membrane"/>
    <property type="evidence" value="ECO:0007669"/>
    <property type="project" value="UniProtKB-SubCell"/>
</dbReference>
<evidence type="ECO:0000256" key="3">
    <source>
        <dbReference type="ARBA" id="ARBA00022692"/>
    </source>
</evidence>
<evidence type="ECO:0000256" key="5">
    <source>
        <dbReference type="ARBA" id="ARBA00023136"/>
    </source>
</evidence>
<dbReference type="PANTHER" id="PTHR42643">
    <property type="entry name" value="IONOTROPIC RECEPTOR 20A-RELATED"/>
    <property type="match status" value="1"/>
</dbReference>
<dbReference type="AlphaFoldDB" id="A0AA39L1A5"/>
<feature type="transmembrane region" description="Helical" evidence="8">
    <location>
        <begin position="416"/>
        <end position="434"/>
    </location>
</feature>
<evidence type="ECO:0008006" key="11">
    <source>
        <dbReference type="Google" id="ProtNLM"/>
    </source>
</evidence>
<evidence type="ECO:0000256" key="6">
    <source>
        <dbReference type="ARBA" id="ARBA00023170"/>
    </source>
</evidence>
<evidence type="ECO:0000256" key="4">
    <source>
        <dbReference type="ARBA" id="ARBA00022989"/>
    </source>
</evidence>
<reference evidence="9" key="2">
    <citation type="submission" date="2023-03" db="EMBL/GenBank/DDBJ databases">
        <authorList>
            <person name="Inwood S.N."/>
            <person name="Skelly J.G."/>
            <person name="Guhlin J."/>
            <person name="Harrop T.W.R."/>
            <person name="Goldson S.G."/>
            <person name="Dearden P.K."/>
        </authorList>
    </citation>
    <scope>NUCLEOTIDE SEQUENCE</scope>
    <source>
        <strain evidence="9">Lincoln</strain>
        <tissue evidence="9">Whole body</tissue>
    </source>
</reference>
<feature type="transmembrane region" description="Helical" evidence="8">
    <location>
        <begin position="459"/>
        <end position="481"/>
    </location>
</feature>
<organism evidence="9 10">
    <name type="scientific">Microctonus hyperodae</name>
    <name type="common">Parasitoid wasp</name>
    <dbReference type="NCBI Taxonomy" id="165561"/>
    <lineage>
        <taxon>Eukaryota</taxon>
        <taxon>Metazoa</taxon>
        <taxon>Ecdysozoa</taxon>
        <taxon>Arthropoda</taxon>
        <taxon>Hexapoda</taxon>
        <taxon>Insecta</taxon>
        <taxon>Pterygota</taxon>
        <taxon>Neoptera</taxon>
        <taxon>Endopterygota</taxon>
        <taxon>Hymenoptera</taxon>
        <taxon>Apocrita</taxon>
        <taxon>Ichneumonoidea</taxon>
        <taxon>Braconidae</taxon>
        <taxon>Euphorinae</taxon>
        <taxon>Microctonus</taxon>
    </lineage>
</organism>
<keyword evidence="3 8" id="KW-0812">Transmembrane</keyword>
<evidence type="ECO:0000256" key="2">
    <source>
        <dbReference type="ARBA" id="ARBA00022475"/>
    </source>
</evidence>
<proteinExistence type="predicted"/>
<dbReference type="SUPFAM" id="SSF53850">
    <property type="entry name" value="Periplasmic binding protein-like II"/>
    <property type="match status" value="1"/>
</dbReference>
<sequence>MSAVKLGKLIKNFASETPSHYYIISDNEQGQNSCNAAISFLMEAWINDLLNVIFICNNEHNRSTSLFTFNPYIDRAPNPWKKVSTNPAINNHPWTLFTQSYETSEATCNSLFFDKTKDLGGYLMKLVTIKFTPYSMFDLVGSRVTNLIGFDGIVNQILWTKLNATNIIYSREGLNFSYASRNLIPFMFNKSADILLVSQFMKPNLPMIEYTHPTRFTAVTIMSRKKGYMTPFEKLLLFIPLYIMVLFLITSILTFVGVTYILKDPYSTNHFEAFRVYLSQSLPRLPVSNAGRLLFGSVLIIFLILNGVLQGNFAKVLVVQQEHENVDTVKDINDLGYTVIGTPYVTHLLEEYGVKRTKMLQSHLNCSGLSENITLAAEEWHLRTLFTRNCYIPKNHIKNMYLVYYMRRQWALCRKVNRLILMIFEGGIFEYWYLRLSRKSKMRESSTKYRPLVFEDLNFAFYILLGGLSCSTMVFLIEIVVAKIKQQMRSSNN</sequence>
<keyword evidence="10" id="KW-1185">Reference proteome</keyword>
<protein>
    <recommendedName>
        <fullName evidence="11">Ionotropic receptor</fullName>
    </recommendedName>
</protein>
<keyword evidence="2" id="KW-1003">Cell membrane</keyword>
<dbReference type="Gene3D" id="1.10.287.70">
    <property type="match status" value="1"/>
</dbReference>
<dbReference type="Proteomes" id="UP001168972">
    <property type="component" value="Unassembled WGS sequence"/>
</dbReference>
<evidence type="ECO:0000256" key="1">
    <source>
        <dbReference type="ARBA" id="ARBA00004651"/>
    </source>
</evidence>
<dbReference type="InterPro" id="IPR052192">
    <property type="entry name" value="Insect_Ionotropic_Sensory_Rcpt"/>
</dbReference>
<evidence type="ECO:0000313" key="10">
    <source>
        <dbReference type="Proteomes" id="UP001168972"/>
    </source>
</evidence>
<reference evidence="9" key="1">
    <citation type="journal article" date="2023" name="bioRxiv">
        <title>Scaffold-level genome assemblies of two parasitoid biocontrol wasps reveal the parthenogenesis mechanism and an associated novel virus.</title>
        <authorList>
            <person name="Inwood S."/>
            <person name="Skelly J."/>
            <person name="Guhlin J."/>
            <person name="Harrop T."/>
            <person name="Goldson S."/>
            <person name="Dearden P."/>
        </authorList>
    </citation>
    <scope>NUCLEOTIDE SEQUENCE</scope>
    <source>
        <strain evidence="9">Lincoln</strain>
        <tissue evidence="9">Whole body</tissue>
    </source>
</reference>
<evidence type="ECO:0000256" key="7">
    <source>
        <dbReference type="ARBA" id="ARBA00023180"/>
    </source>
</evidence>
<comment type="caution">
    <text evidence="9">The sequence shown here is derived from an EMBL/GenBank/DDBJ whole genome shotgun (WGS) entry which is preliminary data.</text>
</comment>
<accession>A0AA39L1A5</accession>
<keyword evidence="5 8" id="KW-0472">Membrane</keyword>
<dbReference type="PANTHER" id="PTHR42643:SF39">
    <property type="entry name" value="IONOTROPIC RECEPTOR 56A-RELATED"/>
    <property type="match status" value="1"/>
</dbReference>
<comment type="subcellular location">
    <subcellularLocation>
        <location evidence="1">Cell membrane</location>
        <topology evidence="1">Multi-pass membrane protein</topology>
    </subcellularLocation>
</comment>